<organism evidence="7 8">
    <name type="scientific">Botryobasidium botryosum (strain FD-172 SS1)</name>
    <dbReference type="NCBI Taxonomy" id="930990"/>
    <lineage>
        <taxon>Eukaryota</taxon>
        <taxon>Fungi</taxon>
        <taxon>Dikarya</taxon>
        <taxon>Basidiomycota</taxon>
        <taxon>Agaricomycotina</taxon>
        <taxon>Agaricomycetes</taxon>
        <taxon>Cantharellales</taxon>
        <taxon>Botryobasidiaceae</taxon>
        <taxon>Botryobasidium</taxon>
    </lineage>
</organism>
<evidence type="ECO:0008006" key="9">
    <source>
        <dbReference type="Google" id="ProtNLM"/>
    </source>
</evidence>
<feature type="domain" description="Nucleoporin nup120-like HEAT repeat" evidence="5">
    <location>
        <begin position="830"/>
        <end position="993"/>
    </location>
</feature>
<dbReference type="Pfam" id="PF23300">
    <property type="entry name" value="HEAT_Nup120"/>
    <property type="match status" value="1"/>
</dbReference>
<dbReference type="InterPro" id="IPR021717">
    <property type="entry name" value="Nucleoporin_Nup160"/>
</dbReference>
<evidence type="ECO:0000313" key="7">
    <source>
        <dbReference type="EMBL" id="KDQ20617.1"/>
    </source>
</evidence>
<dbReference type="OrthoDB" id="67716at2759"/>
<name>A0A067N907_BOTB1</name>
<dbReference type="InterPro" id="IPR059141">
    <property type="entry name" value="Beta-prop_Nup120_160"/>
</dbReference>
<dbReference type="STRING" id="930990.A0A067N907"/>
<gene>
    <name evidence="7" type="ORF">BOTBODRAFT_626620</name>
</gene>
<evidence type="ECO:0000256" key="2">
    <source>
        <dbReference type="ARBA" id="ARBA00022448"/>
    </source>
</evidence>
<feature type="domain" description="Nucleoporin Nup120/160 beta-propeller" evidence="4">
    <location>
        <begin position="61"/>
        <end position="547"/>
    </location>
</feature>
<proteinExistence type="predicted"/>
<feature type="domain" description="NUP160 C-terminal TPR" evidence="6">
    <location>
        <begin position="1135"/>
        <end position="1379"/>
    </location>
</feature>
<dbReference type="HOGENOM" id="CLU_002799_0_0_1"/>
<evidence type="ECO:0000313" key="8">
    <source>
        <dbReference type="Proteomes" id="UP000027195"/>
    </source>
</evidence>
<keyword evidence="3" id="KW-0539">Nucleus</keyword>
<dbReference type="Proteomes" id="UP000027195">
    <property type="component" value="Unassembled WGS sequence"/>
</dbReference>
<dbReference type="PANTHER" id="PTHR21286:SF0">
    <property type="entry name" value="NUCLEAR PORE COMPLEX PROTEIN NUP160"/>
    <property type="match status" value="1"/>
</dbReference>
<dbReference type="GO" id="GO:0017056">
    <property type="term" value="F:structural constituent of nuclear pore"/>
    <property type="evidence" value="ECO:0007669"/>
    <property type="project" value="TreeGrafter"/>
</dbReference>
<evidence type="ECO:0000259" key="6">
    <source>
        <dbReference type="Pfam" id="PF23347"/>
    </source>
</evidence>
<reference evidence="8" key="1">
    <citation type="journal article" date="2014" name="Proc. Natl. Acad. Sci. U.S.A.">
        <title>Extensive sampling of basidiomycete genomes demonstrates inadequacy of the white-rot/brown-rot paradigm for wood decay fungi.</title>
        <authorList>
            <person name="Riley R."/>
            <person name="Salamov A.A."/>
            <person name="Brown D.W."/>
            <person name="Nagy L.G."/>
            <person name="Floudas D."/>
            <person name="Held B.W."/>
            <person name="Levasseur A."/>
            <person name="Lombard V."/>
            <person name="Morin E."/>
            <person name="Otillar R."/>
            <person name="Lindquist E.A."/>
            <person name="Sun H."/>
            <person name="LaButti K.M."/>
            <person name="Schmutz J."/>
            <person name="Jabbour D."/>
            <person name="Luo H."/>
            <person name="Baker S.E."/>
            <person name="Pisabarro A.G."/>
            <person name="Walton J.D."/>
            <person name="Blanchette R.A."/>
            <person name="Henrissat B."/>
            <person name="Martin F."/>
            <person name="Cullen D."/>
            <person name="Hibbett D.S."/>
            <person name="Grigoriev I.V."/>
        </authorList>
    </citation>
    <scope>NUCLEOTIDE SEQUENCE [LARGE SCALE GENOMIC DNA]</scope>
    <source>
        <strain evidence="8">FD-172 SS1</strain>
    </source>
</reference>
<dbReference type="InParanoid" id="A0A067N907"/>
<evidence type="ECO:0000259" key="4">
    <source>
        <dbReference type="Pfam" id="PF11715"/>
    </source>
</evidence>
<comment type="subcellular location">
    <subcellularLocation>
        <location evidence="1">Nucleus</location>
    </subcellularLocation>
</comment>
<dbReference type="InterPro" id="IPR056548">
    <property type="entry name" value="HEAT_Nup120"/>
</dbReference>
<dbReference type="PANTHER" id="PTHR21286">
    <property type="entry name" value="NUCLEAR PORE COMPLEX PROTEIN NUP160"/>
    <property type="match status" value="1"/>
</dbReference>
<dbReference type="GO" id="GO:0005643">
    <property type="term" value="C:nuclear pore"/>
    <property type="evidence" value="ECO:0007669"/>
    <property type="project" value="TreeGrafter"/>
</dbReference>
<dbReference type="InterPro" id="IPR056536">
    <property type="entry name" value="TPR_NUP160_C"/>
</dbReference>
<evidence type="ECO:0000259" key="5">
    <source>
        <dbReference type="Pfam" id="PF23300"/>
    </source>
</evidence>
<sequence length="1383" mass="156042">MPSYTYVATHISSISPPSAPEALQIPTLQTDLPLSEPSSSSDLLPEHASFSYLLHEPGAQILLRLINDSHTIELVFLSGEIPPVRLDFPSPVLPNPGIMLEHPEIHVIACTVSGSLYRIILPLKDIWTWFPPRGTDWCEEYLVKYPAGSLEGPVHVKEAGTVFVGLKDGALLKLQASRVPGSTDFQEWNETTLRISNMMSFSSFLPSFNPRSQHGYSQVVSFATVPDPSPSLITVTLHRDRRLRVWENGCVATAEIPHIFSPDNDVTSKASQPLGSEPRSLLRILPAMELDPTEERLPEHKRDFDANLRILIFMPSPSGSAGGYFSVYRLSKRNSQGHRALHHLGSKDCSSASDRWELRDFCVISDTLWALWDKQGRAFIEHTSFDLEEDEEVDWVPMSDPREPELTAAHFNDHLSSHGSLTDLFLTALLRPGVFSRYTLQSAIRQYVDALGQIPGVNYARVIGTSATLSQRIATVVGCTVDLATDPQTGEKLWTPFWNALKRDWEGFVARCSDIERVARWPLALSVIEGEERVVVIERERLGYISKEDEAIRMRNLVSSGQASPDRSSVENLLIIARGLRSRLPQLARISLENDIITMVRQDNAFSYQDILSDLSKRALIENLPDGTEAWLTASLSSIDNIEHVISTIFEAILHLGTDVKVEENEEDGTGAYKSGELSKGLTAAYVSATIQARYELALSTFLILLFIVEPQSEDSAFDPSVLGQAFSTLHVVSTLYYLSRQPAGDPDGTRLQSKDEDIHTRFASMRVIPGIAQRSEKRAQPTYSLLHILLPNNLPHAQSPRRAAHHFLRTSKLLDLRPATAAYAPEMHLMKQLWETGFLGVAGEIASWFSNAPAITYLRGRLWLESGRTAEAATMLEKVGNSFAAHMPRQPNEFQALTTIFPAATEIETVSGYYHHISTLFESLSLHSEVVSFCKLSIDTAPPEDTKDMWFKVFRGYVELALYEEAYMALIQTPFEDLKHEFIRHLVTIMCENEEVDQLMKLNFIGFQSEVEDTLAFKARNTDPLARPNYARILYAWHVFKGDYRSAGSTMYQHGRQLSELFLRKPGLDFYEVAVAQASAYLTAINALSLIDAKNAWATFTVSPDDLDKQRRLPILIPEERFTAGVKDMEIVKLSDIRQEYTLVLSKLELVQHFPDLAMSTFTMSSEDVVFRYIQIGNFDSAMAAARTLKVDMTGLFGHLTAQCLRLTSLGDEMYADPAELPWLLSDRVVSWEGTSSQRGWRYLRLSLETHDNAENDYIYYKAVVQKVLDLNRFGRIPPWLVKFFQDKQPEYLILTSLRYELLRDALKYTLDMVQQRTAPLNITRPQQASSTWLPYTLIDEVIAACKAQTKLTKEDAGLLRQLREEVSIRVKRVKKWTEERR</sequence>
<keyword evidence="8" id="KW-1185">Reference proteome</keyword>
<evidence type="ECO:0000256" key="1">
    <source>
        <dbReference type="ARBA" id="ARBA00004123"/>
    </source>
</evidence>
<keyword evidence="2" id="KW-0813">Transport</keyword>
<dbReference type="Pfam" id="PF23347">
    <property type="entry name" value="TPR_Nup160_C"/>
    <property type="match status" value="1"/>
</dbReference>
<evidence type="ECO:0000256" key="3">
    <source>
        <dbReference type="ARBA" id="ARBA00023242"/>
    </source>
</evidence>
<dbReference type="Pfam" id="PF11715">
    <property type="entry name" value="Beta-prop_Nup120_160"/>
    <property type="match status" value="1"/>
</dbReference>
<protein>
    <recommendedName>
        <fullName evidence="9">Nuclear pore complex protein Nup160</fullName>
    </recommendedName>
</protein>
<accession>A0A067N907</accession>
<dbReference type="EMBL" id="KL198017">
    <property type="protein sequence ID" value="KDQ20617.1"/>
    <property type="molecule type" value="Genomic_DNA"/>
</dbReference>